<keyword evidence="2" id="KW-0812">Transmembrane</keyword>
<organism evidence="3 4">
    <name type="scientific">Cyphellophora attinorum</name>
    <dbReference type="NCBI Taxonomy" id="1664694"/>
    <lineage>
        <taxon>Eukaryota</taxon>
        <taxon>Fungi</taxon>
        <taxon>Dikarya</taxon>
        <taxon>Ascomycota</taxon>
        <taxon>Pezizomycotina</taxon>
        <taxon>Eurotiomycetes</taxon>
        <taxon>Chaetothyriomycetidae</taxon>
        <taxon>Chaetothyriales</taxon>
        <taxon>Cyphellophoraceae</taxon>
        <taxon>Cyphellophora</taxon>
    </lineage>
</organism>
<comment type="caution">
    <text evidence="3">The sequence shown here is derived from an EMBL/GenBank/DDBJ whole genome shotgun (WGS) entry which is preliminary data.</text>
</comment>
<keyword evidence="2" id="KW-1133">Transmembrane helix</keyword>
<dbReference type="OrthoDB" id="3979469at2759"/>
<keyword evidence="2" id="KW-0472">Membrane</keyword>
<evidence type="ECO:0000313" key="4">
    <source>
        <dbReference type="Proteomes" id="UP000038010"/>
    </source>
</evidence>
<name>A0A0N1NZE1_9EURO</name>
<feature type="coiled-coil region" evidence="1">
    <location>
        <begin position="82"/>
        <end position="126"/>
    </location>
</feature>
<dbReference type="RefSeq" id="XP_018001386.1">
    <property type="nucleotide sequence ID" value="XM_018149510.1"/>
</dbReference>
<dbReference type="PANTHER" id="PTHR39153:SF1">
    <property type="entry name" value="AGR244WP"/>
    <property type="match status" value="1"/>
</dbReference>
<dbReference type="PANTHER" id="PTHR39153">
    <property type="entry name" value="AGR244WP"/>
    <property type="match status" value="1"/>
</dbReference>
<sequence length="127" mass="14467">MPPPTQFQQQISAPSDTMSVAARGFAIGGSRFLCISLIAHMLLTRIHPVYRRLTPQFKVFIQLSSGMLGGCIFAERAVTDYNDSIRRRNRALERSRKAWSEEMEIRERIEREIELEEQAEARAAAKG</sequence>
<keyword evidence="4" id="KW-1185">Reference proteome</keyword>
<dbReference type="InterPro" id="IPR038882">
    <property type="entry name" value="Rcf3"/>
</dbReference>
<dbReference type="VEuPathDB" id="FungiDB:AB675_9011"/>
<reference evidence="3 4" key="1">
    <citation type="submission" date="2015-06" db="EMBL/GenBank/DDBJ databases">
        <title>Draft genome of the ant-associated black yeast Phialophora attae CBS 131958.</title>
        <authorList>
            <person name="Moreno L.F."/>
            <person name="Stielow B.J."/>
            <person name="de Hoog S."/>
            <person name="Vicente V.A."/>
            <person name="Weiss V.A."/>
            <person name="de Vries M."/>
            <person name="Cruz L.M."/>
            <person name="Souza E.M."/>
        </authorList>
    </citation>
    <scope>NUCLEOTIDE SEQUENCE [LARGE SCALE GENOMIC DNA]</scope>
    <source>
        <strain evidence="3 4">CBS 131958</strain>
    </source>
</reference>
<evidence type="ECO:0000256" key="2">
    <source>
        <dbReference type="SAM" id="Phobius"/>
    </source>
</evidence>
<gene>
    <name evidence="3" type="ORF">AB675_9011</name>
</gene>
<accession>A0A0N1NZE1</accession>
<dbReference type="AlphaFoldDB" id="A0A0N1NZE1"/>
<dbReference type="EMBL" id="LFJN01000009">
    <property type="protein sequence ID" value="KPI41423.1"/>
    <property type="molecule type" value="Genomic_DNA"/>
</dbReference>
<protein>
    <submittedName>
        <fullName evidence="3">Uncharacterized protein</fullName>
    </submittedName>
</protein>
<dbReference type="GeneID" id="28741390"/>
<keyword evidence="1" id="KW-0175">Coiled coil</keyword>
<proteinExistence type="predicted"/>
<dbReference type="Proteomes" id="UP000038010">
    <property type="component" value="Unassembled WGS sequence"/>
</dbReference>
<evidence type="ECO:0000256" key="1">
    <source>
        <dbReference type="SAM" id="Coils"/>
    </source>
</evidence>
<evidence type="ECO:0000313" key="3">
    <source>
        <dbReference type="EMBL" id="KPI41423.1"/>
    </source>
</evidence>
<feature type="transmembrane region" description="Helical" evidence="2">
    <location>
        <begin position="20"/>
        <end position="43"/>
    </location>
</feature>